<dbReference type="RefSeq" id="WP_115792553.1">
    <property type="nucleotide sequence ID" value="NZ_QSLN01000006.1"/>
</dbReference>
<dbReference type="InterPro" id="IPR018076">
    <property type="entry name" value="T2SS_GspF_dom"/>
</dbReference>
<dbReference type="Proteomes" id="UP000256329">
    <property type="component" value="Unassembled WGS sequence"/>
</dbReference>
<evidence type="ECO:0000259" key="9">
    <source>
        <dbReference type="Pfam" id="PF00482"/>
    </source>
</evidence>
<name>A0A3D8P5V0_9THEO</name>
<dbReference type="Gene3D" id="1.20.81.30">
    <property type="entry name" value="Type II secretion system (T2SS), domain F"/>
    <property type="match status" value="2"/>
</dbReference>
<sequence>MPQKFYYRARDLSGRLVKGQVEAESTSAAAAVLRERQLFPVELRPLREYKLDLGALLRLKVKSRDMAVLARQFATLLDAGVPLLPALRVLVRQTENRRLRECLEQVVAEVQKGRGLAEAFDHHRDILPEIFLSMVAVGEASGTLDKALGRLAGYFERQADLTDKLKTATSYPLLVAGIAVVVAVALLVLIVPIFADIFRQMNVPLPLPTRIVMGLSYGLIHYWYLFLLALVGGVVGLRYYLRTPKGKERWDRFLLRLPVVGGLLRKSAVARFASTLSTLLATGVPLLQGLAVAGRVLGLSPAVKEVAAMEEGVRRGERLSVLMARGTFFPPLAVSMVAVGEESGNLDGLLAKLGDFFEREVEGTVNRFSTLVEPFLIIGVGVLVGLIALSIYLPLFSLPGALSAQAPGM</sequence>
<proteinExistence type="inferred from homology"/>
<dbReference type="GO" id="GO:0005886">
    <property type="term" value="C:plasma membrane"/>
    <property type="evidence" value="ECO:0007669"/>
    <property type="project" value="UniProtKB-SubCell"/>
</dbReference>
<keyword evidence="4" id="KW-0997">Cell inner membrane</keyword>
<evidence type="ECO:0000313" key="11">
    <source>
        <dbReference type="Proteomes" id="UP000256329"/>
    </source>
</evidence>
<protein>
    <submittedName>
        <fullName evidence="10">Type II secretion system F family protein</fullName>
    </submittedName>
</protein>
<gene>
    <name evidence="10" type="ORF">DXX99_05770</name>
</gene>
<keyword evidence="11" id="KW-1185">Reference proteome</keyword>
<evidence type="ECO:0000313" key="10">
    <source>
        <dbReference type="EMBL" id="RDV83224.1"/>
    </source>
</evidence>
<comment type="caution">
    <text evidence="10">The sequence shown here is derived from an EMBL/GenBank/DDBJ whole genome shotgun (WGS) entry which is preliminary data.</text>
</comment>
<keyword evidence="7 8" id="KW-0472">Membrane</keyword>
<dbReference type="InterPro" id="IPR042094">
    <property type="entry name" value="T2SS_GspF_sf"/>
</dbReference>
<evidence type="ECO:0000256" key="8">
    <source>
        <dbReference type="SAM" id="Phobius"/>
    </source>
</evidence>
<keyword evidence="3" id="KW-1003">Cell membrane</keyword>
<feature type="domain" description="Type II secretion system protein GspF" evidence="9">
    <location>
        <begin position="272"/>
        <end position="394"/>
    </location>
</feature>
<keyword evidence="5 8" id="KW-0812">Transmembrane</keyword>
<comment type="similarity">
    <text evidence="2">Belongs to the GSP F family.</text>
</comment>
<evidence type="ECO:0000256" key="6">
    <source>
        <dbReference type="ARBA" id="ARBA00022989"/>
    </source>
</evidence>
<dbReference type="FunFam" id="1.20.81.30:FF:000001">
    <property type="entry name" value="Type II secretion system protein F"/>
    <property type="match status" value="2"/>
</dbReference>
<evidence type="ECO:0000256" key="2">
    <source>
        <dbReference type="ARBA" id="ARBA00005745"/>
    </source>
</evidence>
<evidence type="ECO:0000256" key="7">
    <source>
        <dbReference type="ARBA" id="ARBA00023136"/>
    </source>
</evidence>
<dbReference type="PANTHER" id="PTHR30012">
    <property type="entry name" value="GENERAL SECRETION PATHWAY PROTEIN"/>
    <property type="match status" value="1"/>
</dbReference>
<dbReference type="InterPro" id="IPR003004">
    <property type="entry name" value="GspF/PilC"/>
</dbReference>
<dbReference type="OrthoDB" id="9805682at2"/>
<dbReference type="PRINTS" id="PR00812">
    <property type="entry name" value="BCTERIALGSPF"/>
</dbReference>
<evidence type="ECO:0000256" key="1">
    <source>
        <dbReference type="ARBA" id="ARBA00004429"/>
    </source>
</evidence>
<evidence type="ECO:0000256" key="4">
    <source>
        <dbReference type="ARBA" id="ARBA00022519"/>
    </source>
</evidence>
<dbReference type="EMBL" id="QSLN01000006">
    <property type="protein sequence ID" value="RDV83224.1"/>
    <property type="molecule type" value="Genomic_DNA"/>
</dbReference>
<dbReference type="AlphaFoldDB" id="A0A3D8P5V0"/>
<evidence type="ECO:0000256" key="5">
    <source>
        <dbReference type="ARBA" id="ARBA00022692"/>
    </source>
</evidence>
<keyword evidence="6 8" id="KW-1133">Transmembrane helix</keyword>
<evidence type="ECO:0000256" key="3">
    <source>
        <dbReference type="ARBA" id="ARBA00022475"/>
    </source>
</evidence>
<organism evidence="10 11">
    <name type="scientific">Ammonifex thiophilus</name>
    <dbReference type="NCBI Taxonomy" id="444093"/>
    <lineage>
        <taxon>Bacteria</taxon>
        <taxon>Bacillati</taxon>
        <taxon>Bacillota</taxon>
        <taxon>Clostridia</taxon>
        <taxon>Thermoanaerobacterales</taxon>
        <taxon>Thermoanaerobacteraceae</taxon>
        <taxon>Ammonifex</taxon>
    </lineage>
</organism>
<comment type="subcellular location">
    <subcellularLocation>
        <location evidence="1">Cell inner membrane</location>
        <topology evidence="1">Multi-pass membrane protein</topology>
    </subcellularLocation>
</comment>
<feature type="transmembrane region" description="Helical" evidence="8">
    <location>
        <begin position="173"/>
        <end position="195"/>
    </location>
</feature>
<feature type="transmembrane region" description="Helical" evidence="8">
    <location>
        <begin position="222"/>
        <end position="241"/>
    </location>
</feature>
<dbReference type="Pfam" id="PF00482">
    <property type="entry name" value="T2SSF"/>
    <property type="match status" value="2"/>
</dbReference>
<feature type="transmembrane region" description="Helical" evidence="8">
    <location>
        <begin position="375"/>
        <end position="395"/>
    </location>
</feature>
<reference evidence="10 11" key="1">
    <citation type="submission" date="2018-08" db="EMBL/GenBank/DDBJ databases">
        <title>Form III RuBisCO-mediated autotrophy in Thermodesulfobium bacteria.</title>
        <authorList>
            <person name="Toshchakov S.V."/>
            <person name="Kublanov I.V."/>
            <person name="Frolov E."/>
            <person name="Bonch-Osmolovskaya E.A."/>
            <person name="Tourova T.P."/>
            <person name="Chernych N.A."/>
            <person name="Lebedinsky A.V."/>
        </authorList>
    </citation>
    <scope>NUCLEOTIDE SEQUENCE [LARGE SCALE GENOMIC DNA]</scope>
    <source>
        <strain evidence="10 11">SR</strain>
    </source>
</reference>
<accession>A0A3D8P5V0</accession>
<dbReference type="GO" id="GO:0015628">
    <property type="term" value="P:protein secretion by the type II secretion system"/>
    <property type="evidence" value="ECO:0007669"/>
    <property type="project" value="TreeGrafter"/>
</dbReference>
<feature type="domain" description="Type II secretion system protein GspF" evidence="9">
    <location>
        <begin position="70"/>
        <end position="192"/>
    </location>
</feature>
<dbReference type="PANTHER" id="PTHR30012:SF0">
    <property type="entry name" value="TYPE II SECRETION SYSTEM PROTEIN F-RELATED"/>
    <property type="match status" value="1"/>
</dbReference>